<feature type="region of interest" description="Disordered" evidence="2">
    <location>
        <begin position="182"/>
        <end position="229"/>
    </location>
</feature>
<dbReference type="Pfam" id="PF08590">
    <property type="entry name" value="DUF1771"/>
    <property type="match status" value="1"/>
</dbReference>
<feature type="compositionally biased region" description="Low complexity" evidence="2">
    <location>
        <begin position="200"/>
        <end position="229"/>
    </location>
</feature>
<evidence type="ECO:0000313" key="5">
    <source>
        <dbReference type="Proteomes" id="UP000001996"/>
    </source>
</evidence>
<dbReference type="InterPro" id="IPR002625">
    <property type="entry name" value="Smr_dom"/>
</dbReference>
<protein>
    <recommendedName>
        <fullName evidence="3">Smr domain-containing protein</fullName>
    </recommendedName>
</protein>
<dbReference type="GO" id="GO:0070481">
    <property type="term" value="P:nuclear-transcribed mRNA catabolic process, non-stop decay"/>
    <property type="evidence" value="ECO:0007669"/>
    <property type="project" value="EnsemblFungi"/>
</dbReference>
<sequence>MTDVLDRGVKLSNDNERDYNHATDSEYKRLRAKADEYYKKRNALSQQSQAAYKQKDGQRAHELSEELKKALAQAEQYSQQAAEYVFRENNADSAADEIDLHGLYVKEAEWILKVRLKQAISTNQSHLKVIVGKGLHSQNGIAKLKPAVDQLCDETRLKHYIDPKNSGVMIIELNGEDASNIPTGWGSGTITQPQQAYHGNNQPHYQQQQHQQQQQQQLQYQQQHHQNQNQNQNFKTGNQLLDLLLKGLCMCINSK</sequence>
<dbReference type="SMART" id="SM01162">
    <property type="entry name" value="DUF1771"/>
    <property type="match status" value="1"/>
</dbReference>
<dbReference type="HOGENOM" id="CLU_069447_1_0_1"/>
<dbReference type="InterPro" id="IPR036063">
    <property type="entry name" value="Smr_dom_sf"/>
</dbReference>
<feature type="compositionally biased region" description="Polar residues" evidence="2">
    <location>
        <begin position="188"/>
        <end position="199"/>
    </location>
</feature>
<dbReference type="OMA" id="DYIFREN"/>
<name>A5DYH7_LODEL</name>
<keyword evidence="5" id="KW-1185">Reference proteome</keyword>
<evidence type="ECO:0000256" key="1">
    <source>
        <dbReference type="SAM" id="Coils"/>
    </source>
</evidence>
<dbReference type="AlphaFoldDB" id="A5DYH7"/>
<dbReference type="Gene3D" id="3.30.1370.110">
    <property type="match status" value="1"/>
</dbReference>
<dbReference type="Proteomes" id="UP000001996">
    <property type="component" value="Unassembled WGS sequence"/>
</dbReference>
<feature type="coiled-coil region" evidence="1">
    <location>
        <begin position="27"/>
        <end position="80"/>
    </location>
</feature>
<dbReference type="PROSITE" id="PS50828">
    <property type="entry name" value="SMR"/>
    <property type="match status" value="1"/>
</dbReference>
<dbReference type="eggNOG" id="KOG2401">
    <property type="taxonomic scope" value="Eukaryota"/>
</dbReference>
<dbReference type="STRING" id="379508.A5DYH7"/>
<gene>
    <name evidence="4" type="ORF">LELG_02414</name>
</gene>
<dbReference type="InterPro" id="IPR013899">
    <property type="entry name" value="DUF1771"/>
</dbReference>
<dbReference type="EMBL" id="CH981526">
    <property type="protein sequence ID" value="EDK44235.1"/>
    <property type="molecule type" value="Genomic_DNA"/>
</dbReference>
<dbReference type="InParanoid" id="A5DYH7"/>
<reference evidence="4 5" key="1">
    <citation type="journal article" date="2009" name="Nature">
        <title>Evolution of pathogenicity and sexual reproduction in eight Candida genomes.</title>
        <authorList>
            <person name="Butler G."/>
            <person name="Rasmussen M.D."/>
            <person name="Lin M.F."/>
            <person name="Santos M.A."/>
            <person name="Sakthikumar S."/>
            <person name="Munro C.A."/>
            <person name="Rheinbay E."/>
            <person name="Grabherr M."/>
            <person name="Forche A."/>
            <person name="Reedy J.L."/>
            <person name="Agrafioti I."/>
            <person name="Arnaud M.B."/>
            <person name="Bates S."/>
            <person name="Brown A.J."/>
            <person name="Brunke S."/>
            <person name="Costanzo M.C."/>
            <person name="Fitzpatrick D.A."/>
            <person name="de Groot P.W."/>
            <person name="Harris D."/>
            <person name="Hoyer L.L."/>
            <person name="Hube B."/>
            <person name="Klis F.M."/>
            <person name="Kodira C."/>
            <person name="Lennard N."/>
            <person name="Logue M.E."/>
            <person name="Martin R."/>
            <person name="Neiman A.M."/>
            <person name="Nikolaou E."/>
            <person name="Quail M.A."/>
            <person name="Quinn J."/>
            <person name="Santos M.C."/>
            <person name="Schmitzberger F.F."/>
            <person name="Sherlock G."/>
            <person name="Shah P."/>
            <person name="Silverstein K.A."/>
            <person name="Skrzypek M.S."/>
            <person name="Soll D."/>
            <person name="Staggs R."/>
            <person name="Stansfield I."/>
            <person name="Stumpf M.P."/>
            <person name="Sudbery P.E."/>
            <person name="Srikantha T."/>
            <person name="Zeng Q."/>
            <person name="Berman J."/>
            <person name="Berriman M."/>
            <person name="Heitman J."/>
            <person name="Gow N.A."/>
            <person name="Lorenz M.C."/>
            <person name="Birren B.W."/>
            <person name="Kellis M."/>
            <person name="Cuomo C.A."/>
        </authorList>
    </citation>
    <scope>NUCLEOTIDE SEQUENCE [LARGE SCALE GENOMIC DNA]</scope>
    <source>
        <strain evidence="5">ATCC 11503 / BCRC 21390 / CBS 2605 / JCM 1781 / NBRC 1676 / NRRL YB-4239</strain>
    </source>
</reference>
<dbReference type="VEuPathDB" id="FungiDB:LELG_02414"/>
<feature type="region of interest" description="Disordered" evidence="2">
    <location>
        <begin position="1"/>
        <end position="25"/>
    </location>
</feature>
<evidence type="ECO:0000259" key="3">
    <source>
        <dbReference type="PROSITE" id="PS50828"/>
    </source>
</evidence>
<dbReference type="SUPFAM" id="SSF160443">
    <property type="entry name" value="SMR domain-like"/>
    <property type="match status" value="1"/>
</dbReference>
<evidence type="ECO:0000313" key="4">
    <source>
        <dbReference type="EMBL" id="EDK44235.1"/>
    </source>
</evidence>
<dbReference type="InterPro" id="IPR053020">
    <property type="entry name" value="Smr_domain_protein"/>
</dbReference>
<dbReference type="SMART" id="SM00463">
    <property type="entry name" value="SMR"/>
    <property type="match status" value="1"/>
</dbReference>
<dbReference type="PANTHER" id="PTHR47417:SF1">
    <property type="entry name" value="SMR DOMAIN-CONTAINING PROTEIN YPL199C"/>
    <property type="match status" value="1"/>
</dbReference>
<dbReference type="Pfam" id="PF01713">
    <property type="entry name" value="Smr"/>
    <property type="match status" value="1"/>
</dbReference>
<keyword evidence="1" id="KW-0175">Coiled coil</keyword>
<dbReference type="PANTHER" id="PTHR47417">
    <property type="entry name" value="SMR DOMAIN-CONTAINING PROTEIN YPL199C"/>
    <property type="match status" value="1"/>
</dbReference>
<dbReference type="OrthoDB" id="3231855at2759"/>
<dbReference type="GeneID" id="5233578"/>
<accession>A5DYH7</accession>
<dbReference type="FunCoup" id="A5DYH7">
    <property type="interactions" value="12"/>
</dbReference>
<dbReference type="KEGG" id="lel:PVL30_003258"/>
<proteinExistence type="predicted"/>
<feature type="domain" description="Smr" evidence="3">
    <location>
        <begin position="98"/>
        <end position="174"/>
    </location>
</feature>
<evidence type="ECO:0000256" key="2">
    <source>
        <dbReference type="SAM" id="MobiDB-lite"/>
    </source>
</evidence>
<organism evidence="4 5">
    <name type="scientific">Lodderomyces elongisporus (strain ATCC 11503 / CBS 2605 / JCM 1781 / NBRC 1676 / NRRL YB-4239)</name>
    <name type="common">Yeast</name>
    <name type="synonym">Saccharomyces elongisporus</name>
    <dbReference type="NCBI Taxonomy" id="379508"/>
    <lineage>
        <taxon>Eukaryota</taxon>
        <taxon>Fungi</taxon>
        <taxon>Dikarya</taxon>
        <taxon>Ascomycota</taxon>
        <taxon>Saccharomycotina</taxon>
        <taxon>Pichiomycetes</taxon>
        <taxon>Debaryomycetaceae</taxon>
        <taxon>Candida/Lodderomyces clade</taxon>
        <taxon>Lodderomyces</taxon>
    </lineage>
</organism>